<dbReference type="EMBL" id="JASCZI010121200">
    <property type="protein sequence ID" value="MED6160490.1"/>
    <property type="molecule type" value="Genomic_DNA"/>
</dbReference>
<organism evidence="1 2">
    <name type="scientific">Stylosanthes scabra</name>
    <dbReference type="NCBI Taxonomy" id="79078"/>
    <lineage>
        <taxon>Eukaryota</taxon>
        <taxon>Viridiplantae</taxon>
        <taxon>Streptophyta</taxon>
        <taxon>Embryophyta</taxon>
        <taxon>Tracheophyta</taxon>
        <taxon>Spermatophyta</taxon>
        <taxon>Magnoliopsida</taxon>
        <taxon>eudicotyledons</taxon>
        <taxon>Gunneridae</taxon>
        <taxon>Pentapetalae</taxon>
        <taxon>rosids</taxon>
        <taxon>fabids</taxon>
        <taxon>Fabales</taxon>
        <taxon>Fabaceae</taxon>
        <taxon>Papilionoideae</taxon>
        <taxon>50 kb inversion clade</taxon>
        <taxon>dalbergioids sensu lato</taxon>
        <taxon>Dalbergieae</taxon>
        <taxon>Pterocarpus clade</taxon>
        <taxon>Stylosanthes</taxon>
    </lineage>
</organism>
<gene>
    <name evidence="1" type="ORF">PIB30_051885</name>
</gene>
<reference evidence="1 2" key="1">
    <citation type="journal article" date="2023" name="Plants (Basel)">
        <title>Bridging the Gap: Combining Genomics and Transcriptomics Approaches to Understand Stylosanthes scabra, an Orphan Legume from the Brazilian Caatinga.</title>
        <authorList>
            <person name="Ferreira-Neto J.R.C."/>
            <person name="da Silva M.D."/>
            <person name="Binneck E."/>
            <person name="de Melo N.F."/>
            <person name="da Silva R.H."/>
            <person name="de Melo A.L.T.M."/>
            <person name="Pandolfi V."/>
            <person name="Bustamante F.O."/>
            <person name="Brasileiro-Vidal A.C."/>
            <person name="Benko-Iseppon A.M."/>
        </authorList>
    </citation>
    <scope>NUCLEOTIDE SEQUENCE [LARGE SCALE GENOMIC DNA]</scope>
    <source>
        <tissue evidence="1">Leaves</tissue>
    </source>
</reference>
<evidence type="ECO:0000313" key="1">
    <source>
        <dbReference type="EMBL" id="MED6160490.1"/>
    </source>
</evidence>
<proteinExistence type="predicted"/>
<protein>
    <submittedName>
        <fullName evidence="1">Uncharacterized protein</fullName>
    </submittedName>
</protein>
<keyword evidence="2" id="KW-1185">Reference proteome</keyword>
<name>A0ABU6UJJ6_9FABA</name>
<evidence type="ECO:0000313" key="2">
    <source>
        <dbReference type="Proteomes" id="UP001341840"/>
    </source>
</evidence>
<accession>A0ABU6UJJ6</accession>
<sequence length="54" mass="6433">MTVIWRLRDKRRRNEQDHLIHHLSLDGVPEQRLSIGAFTLSLADDSPWPRLAWE</sequence>
<dbReference type="Proteomes" id="UP001341840">
    <property type="component" value="Unassembled WGS sequence"/>
</dbReference>
<comment type="caution">
    <text evidence="1">The sequence shown here is derived from an EMBL/GenBank/DDBJ whole genome shotgun (WGS) entry which is preliminary data.</text>
</comment>